<dbReference type="InterPro" id="IPR011990">
    <property type="entry name" value="TPR-like_helical_dom_sf"/>
</dbReference>
<dbReference type="Proteomes" id="UP000034444">
    <property type="component" value="Chromosome"/>
</dbReference>
<dbReference type="InterPro" id="IPR019734">
    <property type="entry name" value="TPR_rpt"/>
</dbReference>
<evidence type="ECO:0000313" key="2">
    <source>
        <dbReference type="EMBL" id="AKF24517.1"/>
    </source>
</evidence>
<evidence type="ECO:0000313" key="3">
    <source>
        <dbReference type="Proteomes" id="UP000034444"/>
    </source>
</evidence>
<name>A0A7U4RQA6_9BACT</name>
<dbReference type="RefSeq" id="WP_046550610.1">
    <property type="nucleotide sequence ID" value="NZ_CP011308.1"/>
</dbReference>
<reference evidence="3" key="2">
    <citation type="journal article" date="2017" name="Stand. Genomic Sci.">
        <title>Complete genome sequence of the sulfur-oxidizing chemolithoautotrophic Sulfurovum lithotrophicum 42BKTT.</title>
        <authorList>
            <person name="Jeon W."/>
            <person name="Priscilla L."/>
            <person name="Park G."/>
            <person name="Lee H."/>
            <person name="Lee N."/>
            <person name="Lee D."/>
            <person name="Kwon H."/>
            <person name="Ahn I."/>
            <person name="Lee C."/>
            <person name="Lee H."/>
            <person name="Ahn J."/>
        </authorList>
    </citation>
    <scope>NUCLEOTIDE SEQUENCE [LARGE SCALE GENOMIC DNA]</scope>
    <source>
        <strain evidence="3">ATCC BAA-797 / 42BKT</strain>
    </source>
</reference>
<feature type="coiled-coil region" evidence="1">
    <location>
        <begin position="53"/>
        <end position="87"/>
    </location>
</feature>
<dbReference type="Gene3D" id="1.25.40.10">
    <property type="entry name" value="Tetratricopeptide repeat domain"/>
    <property type="match status" value="1"/>
</dbReference>
<proteinExistence type="predicted"/>
<dbReference type="KEGG" id="slh:YH65_03270"/>
<evidence type="ECO:0000256" key="1">
    <source>
        <dbReference type="SAM" id="Coils"/>
    </source>
</evidence>
<sequence>MRHNTLFYRSLLLLLAGTGMLLAEPSVYGNRDNAPNYDDSYSNRGKKPAKVVITENRDSIVRLKHRIAELEERMDGLSSLVEGLSITINELQAPGRLQQSQTNTPNTDNTALLKELGAMIDRINENYVSKEELQRILKSKGSYVAPKKEKSTVSTESDSLGKSSNAKLYSEGVRLFNKKRYNEAKKRFTITDTKGYKPAASNYYLGEIAYYTKKYDDAIFYFKKSAGLYDQASYIDTLLLHTGVSLEKTGDKAQAKAFYENIIENYSGKKSAKIAKKRLEKL</sequence>
<dbReference type="SUPFAM" id="SSF48452">
    <property type="entry name" value="TPR-like"/>
    <property type="match status" value="1"/>
</dbReference>
<dbReference type="AlphaFoldDB" id="A0A7U4RQA6"/>
<gene>
    <name evidence="2" type="ORF">YH65_03270</name>
</gene>
<reference evidence="2 3" key="1">
    <citation type="submission" date="2015-04" db="EMBL/GenBank/DDBJ databases">
        <title>Complete genome sequence of Sulfurovum lithotrophicum ATCC BAA-797T.</title>
        <authorList>
            <person name="Ahn J."/>
            <person name="Park G."/>
            <person name="Jeon W."/>
            <person name="Jang Y."/>
            <person name="Jang M."/>
            <person name="Lee H."/>
            <person name="Lee H."/>
        </authorList>
    </citation>
    <scope>NUCLEOTIDE SEQUENCE [LARGE SCALE GENOMIC DNA]</scope>
    <source>
        <strain evidence="3">ATCC BAA-797 / 42BKT</strain>
    </source>
</reference>
<dbReference type="EMBL" id="CP011308">
    <property type="protein sequence ID" value="AKF24517.1"/>
    <property type="molecule type" value="Genomic_DNA"/>
</dbReference>
<protein>
    <submittedName>
        <fullName evidence="2">Uncharacterized protein</fullName>
    </submittedName>
</protein>
<dbReference type="Pfam" id="PF13174">
    <property type="entry name" value="TPR_6"/>
    <property type="match status" value="1"/>
</dbReference>
<organism evidence="2 3">
    <name type="scientific">Sulfurovum lithotrophicum</name>
    <dbReference type="NCBI Taxonomy" id="206403"/>
    <lineage>
        <taxon>Bacteria</taxon>
        <taxon>Pseudomonadati</taxon>
        <taxon>Campylobacterota</taxon>
        <taxon>Epsilonproteobacteria</taxon>
        <taxon>Campylobacterales</taxon>
        <taxon>Sulfurovaceae</taxon>
        <taxon>Sulfurovum</taxon>
    </lineage>
</organism>
<keyword evidence="1" id="KW-0175">Coiled coil</keyword>
<dbReference type="OrthoDB" id="5338882at2"/>
<accession>A0A7U4RQA6</accession>
<keyword evidence="3" id="KW-1185">Reference proteome</keyword>